<evidence type="ECO:0000313" key="3">
    <source>
        <dbReference type="Proteomes" id="UP000054342"/>
    </source>
</evidence>
<dbReference type="HOGENOM" id="CLU_062278_0_0_1"/>
<evidence type="ECO:0000313" key="2">
    <source>
        <dbReference type="EMBL" id="KIW49538.1"/>
    </source>
</evidence>
<organism evidence="2 3">
    <name type="scientific">Exophiala xenobiotica</name>
    <dbReference type="NCBI Taxonomy" id="348802"/>
    <lineage>
        <taxon>Eukaryota</taxon>
        <taxon>Fungi</taxon>
        <taxon>Dikarya</taxon>
        <taxon>Ascomycota</taxon>
        <taxon>Pezizomycotina</taxon>
        <taxon>Eurotiomycetes</taxon>
        <taxon>Chaetothyriomycetidae</taxon>
        <taxon>Chaetothyriales</taxon>
        <taxon>Herpotrichiellaceae</taxon>
        <taxon>Exophiala</taxon>
    </lineage>
</organism>
<accession>A0A0D2E290</accession>
<dbReference type="RefSeq" id="XP_013310122.1">
    <property type="nucleotide sequence ID" value="XM_013454668.1"/>
</dbReference>
<evidence type="ECO:0000256" key="1">
    <source>
        <dbReference type="SAM" id="MobiDB-lite"/>
    </source>
</evidence>
<sequence>MTDQTCSSCHESLFIEVEPDSEVEDSKATAQVESVPDDVELSCGCHYHWECFLDAYTITQCPNCSKDISSLSPSGSQQVIVTLRNEGGVQEGYDILPAATEEAYLRAYPEERKGHAYLEFCREGDIDAIIHMIKDGDEDEGEEADEHTDMLRYCGTFEGIEGSGLHVAIRYQRQEVAWLLLALGSQLSWDKFPAIVLQAMEGLGLQKEDRSGEPDLRSLKDSEGRAPADLAKDVGGPWTEWLSEGRLTP</sequence>
<dbReference type="OrthoDB" id="46529at2759"/>
<dbReference type="STRING" id="348802.A0A0D2E290"/>
<feature type="region of interest" description="Disordered" evidence="1">
    <location>
        <begin position="208"/>
        <end position="249"/>
    </location>
</feature>
<keyword evidence="3" id="KW-1185">Reference proteome</keyword>
<reference evidence="2 3" key="1">
    <citation type="submission" date="2015-01" db="EMBL/GenBank/DDBJ databases">
        <title>The Genome Sequence of Exophiala xenobiotica CBS118157.</title>
        <authorList>
            <consortium name="The Broad Institute Genomics Platform"/>
            <person name="Cuomo C."/>
            <person name="de Hoog S."/>
            <person name="Gorbushina A."/>
            <person name="Stielow B."/>
            <person name="Teixiera M."/>
            <person name="Abouelleil A."/>
            <person name="Chapman S.B."/>
            <person name="Priest M."/>
            <person name="Young S.K."/>
            <person name="Wortman J."/>
            <person name="Nusbaum C."/>
            <person name="Birren B."/>
        </authorList>
    </citation>
    <scope>NUCLEOTIDE SEQUENCE [LARGE SCALE GENOMIC DNA]</scope>
    <source>
        <strain evidence="2 3">CBS 118157</strain>
    </source>
</reference>
<proteinExistence type="predicted"/>
<dbReference type="GeneID" id="25333118"/>
<gene>
    <name evidence="2" type="ORF">PV05_11210</name>
</gene>
<feature type="compositionally biased region" description="Basic and acidic residues" evidence="1">
    <location>
        <begin position="208"/>
        <end position="232"/>
    </location>
</feature>
<dbReference type="EMBL" id="KN847323">
    <property type="protein sequence ID" value="KIW49538.1"/>
    <property type="molecule type" value="Genomic_DNA"/>
</dbReference>
<protein>
    <submittedName>
        <fullName evidence="2">Uncharacterized protein</fullName>
    </submittedName>
</protein>
<dbReference type="AlphaFoldDB" id="A0A0D2E290"/>
<name>A0A0D2E290_9EURO</name>
<dbReference type="Proteomes" id="UP000054342">
    <property type="component" value="Unassembled WGS sequence"/>
</dbReference>